<proteinExistence type="predicted"/>
<protein>
    <submittedName>
        <fullName evidence="4">Secreted protein</fullName>
    </submittedName>
</protein>
<evidence type="ECO:0000256" key="1">
    <source>
        <dbReference type="SAM" id="SignalP"/>
    </source>
</evidence>
<dbReference type="WBParaSite" id="EVEC_0001334001-mRNA-1">
    <property type="protein sequence ID" value="EVEC_0001334001-mRNA-1"/>
    <property type="gene ID" value="EVEC_0001334001"/>
</dbReference>
<feature type="chain" id="PRO_5043123158" evidence="1">
    <location>
        <begin position="17"/>
        <end position="79"/>
    </location>
</feature>
<dbReference type="Proteomes" id="UP000274131">
    <property type="component" value="Unassembled WGS sequence"/>
</dbReference>
<keyword evidence="3" id="KW-1185">Reference proteome</keyword>
<sequence length="79" mass="9433">MKCLIFFFFFVTLANGQQVCISNCRRQHRTSVTSHLSHFEPMPTIHEEDDLDVGSFTKKERIERRKQNFTVMQHTLKIF</sequence>
<keyword evidence="1" id="KW-0732">Signal</keyword>
<dbReference type="OrthoDB" id="5822914at2759"/>
<dbReference type="AlphaFoldDB" id="A0A0N4VQN6"/>
<dbReference type="EMBL" id="UXUI01014862">
    <property type="protein sequence ID" value="VDD97731.1"/>
    <property type="molecule type" value="Genomic_DNA"/>
</dbReference>
<feature type="signal peptide" evidence="1">
    <location>
        <begin position="1"/>
        <end position="16"/>
    </location>
</feature>
<gene>
    <name evidence="2" type="ORF">EVEC_LOCUS12482</name>
</gene>
<evidence type="ECO:0000313" key="4">
    <source>
        <dbReference type="WBParaSite" id="EVEC_0001334001-mRNA-1"/>
    </source>
</evidence>
<name>A0A0N4VQN6_ENTVE</name>
<reference evidence="4" key="1">
    <citation type="submission" date="2017-02" db="UniProtKB">
        <authorList>
            <consortium name="WormBaseParasite"/>
        </authorList>
    </citation>
    <scope>IDENTIFICATION</scope>
</reference>
<accession>A0A0N4VQN6</accession>
<evidence type="ECO:0000313" key="2">
    <source>
        <dbReference type="EMBL" id="VDD97731.1"/>
    </source>
</evidence>
<organism evidence="4">
    <name type="scientific">Enterobius vermicularis</name>
    <name type="common">Human pinworm</name>
    <dbReference type="NCBI Taxonomy" id="51028"/>
    <lineage>
        <taxon>Eukaryota</taxon>
        <taxon>Metazoa</taxon>
        <taxon>Ecdysozoa</taxon>
        <taxon>Nematoda</taxon>
        <taxon>Chromadorea</taxon>
        <taxon>Rhabditida</taxon>
        <taxon>Spirurina</taxon>
        <taxon>Oxyuridomorpha</taxon>
        <taxon>Oxyuroidea</taxon>
        <taxon>Oxyuridae</taxon>
        <taxon>Enterobius</taxon>
    </lineage>
</organism>
<evidence type="ECO:0000313" key="3">
    <source>
        <dbReference type="Proteomes" id="UP000274131"/>
    </source>
</evidence>
<reference evidence="2 3" key="2">
    <citation type="submission" date="2018-10" db="EMBL/GenBank/DDBJ databases">
        <authorList>
            <consortium name="Pathogen Informatics"/>
        </authorList>
    </citation>
    <scope>NUCLEOTIDE SEQUENCE [LARGE SCALE GENOMIC DNA]</scope>
</reference>